<evidence type="ECO:0000256" key="8">
    <source>
        <dbReference type="ARBA" id="ARBA00023295"/>
    </source>
</evidence>
<dbReference type="PROSITE" id="PS00129">
    <property type="entry name" value="GLYCOSYL_HYDROL_F31_1"/>
    <property type="match status" value="1"/>
</dbReference>
<dbReference type="KEGG" id="soy:115881236"/>
<name>A0A6J2XSM6_SITOR</name>
<evidence type="ECO:0000259" key="13">
    <source>
        <dbReference type="Pfam" id="PF13802"/>
    </source>
</evidence>
<protein>
    <recommendedName>
        <fullName evidence="9">Glucosidase II subunit alpha</fullName>
    </recommendedName>
</protein>
<dbReference type="Pfam" id="PF21365">
    <property type="entry name" value="Glyco_hydro_31_3rd"/>
    <property type="match status" value="1"/>
</dbReference>
<comment type="similarity">
    <text evidence="3 10">Belongs to the glycosyl hydrolase 31 family.</text>
</comment>
<evidence type="ECO:0000256" key="5">
    <source>
        <dbReference type="ARBA" id="ARBA00022801"/>
    </source>
</evidence>
<evidence type="ECO:0000256" key="10">
    <source>
        <dbReference type="RuleBase" id="RU361185"/>
    </source>
</evidence>
<dbReference type="PANTHER" id="PTHR22762:SF54">
    <property type="entry name" value="BCDNA.GH04962"/>
    <property type="match status" value="1"/>
</dbReference>
<dbReference type="RefSeq" id="XP_030754513.1">
    <property type="nucleotide sequence ID" value="XM_030898653.1"/>
</dbReference>
<dbReference type="CDD" id="cd06603">
    <property type="entry name" value="GH31_GANC_GANAB_alpha"/>
    <property type="match status" value="1"/>
</dbReference>
<dbReference type="GO" id="GO:0090599">
    <property type="term" value="F:alpha-glucosidase activity"/>
    <property type="evidence" value="ECO:0007669"/>
    <property type="project" value="TreeGrafter"/>
</dbReference>
<dbReference type="InterPro" id="IPR017853">
    <property type="entry name" value="GH"/>
</dbReference>
<dbReference type="Gene3D" id="2.60.40.1760">
    <property type="entry name" value="glycosyl hydrolase (family 31)"/>
    <property type="match status" value="1"/>
</dbReference>
<dbReference type="InterPro" id="IPR030458">
    <property type="entry name" value="Glyco_hydro_31_AS"/>
</dbReference>
<evidence type="ECO:0000256" key="4">
    <source>
        <dbReference type="ARBA" id="ARBA00022729"/>
    </source>
</evidence>
<sequence length="849" mass="96699">MLRYALAVVAGLFLASTVTVVVADRNLDIPFPFNCSTKTLCSDLRIKLPNENEEYNAVYLGLTDGALNFNLSNKAGNELILFLGGIENNRFRVIVEEPDRHRYKLEHSLEKEPTTTPLTVDSVEDSAVTASDGNGNKAIVRLTPLSIEFYHNDVLESVFEGNRIIFQNTEDNQDFTFSVRFVDADRLLGLHEHAADLALKHTVDLRTDPYRLRNTDYGTTRYDLNSTESMYGSVPVIYGFGANTSGIFVHNAAEMFIDIDNNRKSAYFMVNGGTLDVFFLLGPSLKESVRQYIDLTGKPHLPQIWALGYHQCRWAYNTTEDVKDTIGNFDKYEFPLDVLWLDIEYTSERRWFTWNATSFPDPVDLLNWVDSQGHRKLVPISDPHIKIDLNYSIYTDLLNNSYFVNSPNGSAFESECWPGETSWIDYLNPGARDYYANLHLYSNFPSTPALGGFWNDMNEPTLFDNLYERSLPYDTLHYGNVKHRDVHNIYGLLQTLSTHQGLIARDEGKLRPFILSRSYFAGSQRYANKWSGDNWGYFEDLRYSVPMALTSNLVGVAFYGADIPGFFGTATEELLIKWYQIGIWLPFFRAHAALGSPRREPFRFPNETQVILRETIGLRYKHLPYWYTLFYEHTRTGDPIVRPLLYEYPEDKTGYDLTDELLIGSDILAASVYESNATSVSVYFPGKDQSWYQVTGDSPVVFESGNFSDVPVDLTFTPVFYRSGSIITRKPNVQRSTADIKDDPNELHVVPDKNGNATGRVYIDDFESFNYVNEKQYLYANLDYDSASKSVKVTSIDSDSDSSNFTLSVQTVYLYNKKDDGTYSVDKIDQTKDGVPLVDIDLSTHSLLL</sequence>
<dbReference type="InterPro" id="IPR048395">
    <property type="entry name" value="Glyco_hydro_31_C"/>
</dbReference>
<dbReference type="Proteomes" id="UP000504635">
    <property type="component" value="Unplaced"/>
</dbReference>
<dbReference type="Gene3D" id="2.60.40.1180">
    <property type="entry name" value="Golgi alpha-mannosidase II"/>
    <property type="match status" value="2"/>
</dbReference>
<keyword evidence="7" id="KW-0325">Glycoprotein</keyword>
<dbReference type="PANTHER" id="PTHR22762">
    <property type="entry name" value="ALPHA-GLUCOSIDASE"/>
    <property type="match status" value="1"/>
</dbReference>
<feature type="chain" id="PRO_5026868323" description="Glucosidase II subunit alpha" evidence="11">
    <location>
        <begin position="24"/>
        <end position="849"/>
    </location>
</feature>
<dbReference type="InParanoid" id="A0A6J2XSM6"/>
<dbReference type="SUPFAM" id="SSF51445">
    <property type="entry name" value="(Trans)glycosidases"/>
    <property type="match status" value="1"/>
</dbReference>
<keyword evidence="15" id="KW-1185">Reference proteome</keyword>
<evidence type="ECO:0000256" key="6">
    <source>
        <dbReference type="ARBA" id="ARBA00022824"/>
    </source>
</evidence>
<dbReference type="InterPro" id="IPR000322">
    <property type="entry name" value="Glyco_hydro_31_TIM"/>
</dbReference>
<feature type="domain" description="Glycoside hydrolase family 31 N-terminal" evidence="13">
    <location>
        <begin position="86"/>
        <end position="258"/>
    </location>
</feature>
<dbReference type="GeneID" id="115881236"/>
<keyword evidence="8 10" id="KW-0326">Glycosidase</keyword>
<gene>
    <name evidence="16" type="primary">LOC115881236</name>
</gene>
<evidence type="ECO:0000256" key="11">
    <source>
        <dbReference type="SAM" id="SignalP"/>
    </source>
</evidence>
<dbReference type="AlphaFoldDB" id="A0A6J2XSM6"/>
<dbReference type="SUPFAM" id="SSF51011">
    <property type="entry name" value="Glycosyl hydrolase domain"/>
    <property type="match status" value="1"/>
</dbReference>
<evidence type="ECO:0000313" key="15">
    <source>
        <dbReference type="Proteomes" id="UP000504635"/>
    </source>
</evidence>
<evidence type="ECO:0000256" key="9">
    <source>
        <dbReference type="ARBA" id="ARBA00042895"/>
    </source>
</evidence>
<dbReference type="InterPro" id="IPR025887">
    <property type="entry name" value="Glyco_hydro_31_N_dom"/>
</dbReference>
<proteinExistence type="inferred from homology"/>
<dbReference type="SUPFAM" id="SSF74650">
    <property type="entry name" value="Galactose mutarotase-like"/>
    <property type="match status" value="1"/>
</dbReference>
<dbReference type="GO" id="GO:0005783">
    <property type="term" value="C:endoplasmic reticulum"/>
    <property type="evidence" value="ECO:0007669"/>
    <property type="project" value="UniProtKB-SubCell"/>
</dbReference>
<dbReference type="InterPro" id="IPR013780">
    <property type="entry name" value="Glyco_hydro_b"/>
</dbReference>
<feature type="domain" description="Glycosyl hydrolase family 31 C-terminal" evidence="14">
    <location>
        <begin position="637"/>
        <end position="727"/>
    </location>
</feature>
<dbReference type="Pfam" id="PF01055">
    <property type="entry name" value="Glyco_hydro_31_2nd"/>
    <property type="match status" value="1"/>
</dbReference>
<dbReference type="Gene3D" id="3.20.20.80">
    <property type="entry name" value="Glycosidases"/>
    <property type="match status" value="2"/>
</dbReference>
<dbReference type="InterPro" id="IPR011013">
    <property type="entry name" value="Gal_mutarotase_sf_dom"/>
</dbReference>
<evidence type="ECO:0000256" key="1">
    <source>
        <dbReference type="ARBA" id="ARBA00004240"/>
    </source>
</evidence>
<keyword evidence="6" id="KW-0256">Endoplasmic reticulum</keyword>
<evidence type="ECO:0000256" key="2">
    <source>
        <dbReference type="ARBA" id="ARBA00004833"/>
    </source>
</evidence>
<keyword evidence="5 10" id="KW-0378">Hydrolase</keyword>
<evidence type="ECO:0000259" key="12">
    <source>
        <dbReference type="Pfam" id="PF01055"/>
    </source>
</evidence>
<comment type="pathway">
    <text evidence="2">Glycan metabolism; N-glycan metabolism.</text>
</comment>
<dbReference type="GO" id="GO:0006491">
    <property type="term" value="P:N-glycan processing"/>
    <property type="evidence" value="ECO:0007669"/>
    <property type="project" value="TreeGrafter"/>
</dbReference>
<dbReference type="GO" id="GO:0005975">
    <property type="term" value="P:carbohydrate metabolic process"/>
    <property type="evidence" value="ECO:0007669"/>
    <property type="project" value="InterPro"/>
</dbReference>
<evidence type="ECO:0000259" key="14">
    <source>
        <dbReference type="Pfam" id="PF21365"/>
    </source>
</evidence>
<feature type="domain" description="Glycoside hydrolase family 31 TIM barrel" evidence="12">
    <location>
        <begin position="299"/>
        <end position="629"/>
    </location>
</feature>
<comment type="subcellular location">
    <subcellularLocation>
        <location evidence="1">Endoplasmic reticulum</location>
    </subcellularLocation>
</comment>
<feature type="signal peptide" evidence="11">
    <location>
        <begin position="1"/>
        <end position="23"/>
    </location>
</feature>
<evidence type="ECO:0000256" key="3">
    <source>
        <dbReference type="ARBA" id="ARBA00007806"/>
    </source>
</evidence>
<dbReference type="GO" id="GO:0030246">
    <property type="term" value="F:carbohydrate binding"/>
    <property type="evidence" value="ECO:0007669"/>
    <property type="project" value="InterPro"/>
</dbReference>
<evidence type="ECO:0000256" key="7">
    <source>
        <dbReference type="ARBA" id="ARBA00023180"/>
    </source>
</evidence>
<keyword evidence="4 11" id="KW-0732">Signal</keyword>
<reference evidence="16" key="1">
    <citation type="submission" date="2025-08" db="UniProtKB">
        <authorList>
            <consortium name="RefSeq"/>
        </authorList>
    </citation>
    <scope>IDENTIFICATION</scope>
    <source>
        <tissue evidence="16">Gonads</tissue>
    </source>
</reference>
<accession>A0A6J2XSM6</accession>
<organism evidence="15 16">
    <name type="scientific">Sitophilus oryzae</name>
    <name type="common">Rice weevil</name>
    <name type="synonym">Curculio oryzae</name>
    <dbReference type="NCBI Taxonomy" id="7048"/>
    <lineage>
        <taxon>Eukaryota</taxon>
        <taxon>Metazoa</taxon>
        <taxon>Ecdysozoa</taxon>
        <taxon>Arthropoda</taxon>
        <taxon>Hexapoda</taxon>
        <taxon>Insecta</taxon>
        <taxon>Pterygota</taxon>
        <taxon>Neoptera</taxon>
        <taxon>Endopterygota</taxon>
        <taxon>Coleoptera</taxon>
        <taxon>Polyphaga</taxon>
        <taxon>Cucujiformia</taxon>
        <taxon>Curculionidae</taxon>
        <taxon>Dryophthorinae</taxon>
        <taxon>Sitophilus</taxon>
    </lineage>
</organism>
<dbReference type="OrthoDB" id="3237269at2759"/>
<evidence type="ECO:0000313" key="16">
    <source>
        <dbReference type="RefSeq" id="XP_030754513.1"/>
    </source>
</evidence>
<dbReference type="CDD" id="cd14752">
    <property type="entry name" value="GH31_N"/>
    <property type="match status" value="1"/>
</dbReference>
<dbReference type="Pfam" id="PF13802">
    <property type="entry name" value="Gal_mutarotas_2"/>
    <property type="match status" value="1"/>
</dbReference>